<sequence length="143" mass="17018">MRLRRLVEVKPSGKCYVDQEIRDDYANMERREWLELALCDAIKKHGADRKNFKKIRAEFLTRVVVVRERMALREQEVHGSWMTEAKMTQKGYSANWKYDNSVLEYFVEDECSSLIKRSEMTRETHITELEVGFPIYSCLHAHL</sequence>
<evidence type="ECO:0000313" key="1">
    <source>
        <dbReference type="EMBL" id="CAK9099094.1"/>
    </source>
</evidence>
<keyword evidence="2" id="KW-1185">Reference proteome</keyword>
<protein>
    <submittedName>
        <fullName evidence="1">Uncharacterized protein</fullName>
    </submittedName>
</protein>
<organism evidence="1 2">
    <name type="scientific">Durusdinium trenchii</name>
    <dbReference type="NCBI Taxonomy" id="1381693"/>
    <lineage>
        <taxon>Eukaryota</taxon>
        <taxon>Sar</taxon>
        <taxon>Alveolata</taxon>
        <taxon>Dinophyceae</taxon>
        <taxon>Suessiales</taxon>
        <taxon>Symbiodiniaceae</taxon>
        <taxon>Durusdinium</taxon>
    </lineage>
</organism>
<dbReference type="EMBL" id="CAXAMN010025917">
    <property type="protein sequence ID" value="CAK9099094.1"/>
    <property type="molecule type" value="Genomic_DNA"/>
</dbReference>
<gene>
    <name evidence="1" type="ORF">CCMP2556_LOCUS46895</name>
</gene>
<name>A0ABP0RG28_9DINO</name>
<evidence type="ECO:0000313" key="2">
    <source>
        <dbReference type="Proteomes" id="UP001642484"/>
    </source>
</evidence>
<reference evidence="1 2" key="1">
    <citation type="submission" date="2024-02" db="EMBL/GenBank/DDBJ databases">
        <authorList>
            <person name="Chen Y."/>
            <person name="Shah S."/>
            <person name="Dougan E. K."/>
            <person name="Thang M."/>
            <person name="Chan C."/>
        </authorList>
    </citation>
    <scope>NUCLEOTIDE SEQUENCE [LARGE SCALE GENOMIC DNA]</scope>
</reference>
<accession>A0ABP0RG28</accession>
<dbReference type="Proteomes" id="UP001642484">
    <property type="component" value="Unassembled WGS sequence"/>
</dbReference>
<comment type="caution">
    <text evidence="1">The sequence shown here is derived from an EMBL/GenBank/DDBJ whole genome shotgun (WGS) entry which is preliminary data.</text>
</comment>
<proteinExistence type="predicted"/>